<proteinExistence type="predicted"/>
<sequence length="303" mass="31106">MAAILVSSLVSGSSATSVSAEPLEEVAIENIADVVSDAAPDQAEPVQAAPVAESFVAEVGATEVTVPIDGDDGIEVLATIGGSELAATLSLPSGIEVDEGELASDGTIVFAEEGAAGQSDGGVAVQTLEDGATRIQTVIADVGSEHEFGYAVDGFRATIDAQGQAGFVSDGVDGAYVPVAPAWATDANGDPVDTHYEVRADQLFQVVVPGPDTVYPVVADPTWQWRSAAWGMTLNRKETASIKDYSVAAGMCGLFIKKKPIVACGIWASYLLTQAVTANKLKPKGCLHLVLAPLPGAIIHVKC</sequence>
<organism evidence="1 2">
    <name type="scientific">Labedella populi</name>
    <dbReference type="NCBI Taxonomy" id="2498850"/>
    <lineage>
        <taxon>Bacteria</taxon>
        <taxon>Bacillati</taxon>
        <taxon>Actinomycetota</taxon>
        <taxon>Actinomycetes</taxon>
        <taxon>Micrococcales</taxon>
        <taxon>Microbacteriaceae</taxon>
        <taxon>Labedella</taxon>
    </lineage>
</organism>
<dbReference type="EMBL" id="RZNC01000001">
    <property type="protein sequence ID" value="RWZ67812.1"/>
    <property type="molecule type" value="Genomic_DNA"/>
</dbReference>
<name>A0A3S4AFW3_9MICO</name>
<dbReference type="RefSeq" id="WP_128496984.1">
    <property type="nucleotide sequence ID" value="NZ_RZNC01000001.1"/>
</dbReference>
<evidence type="ECO:0000313" key="2">
    <source>
        <dbReference type="Proteomes" id="UP000288603"/>
    </source>
</evidence>
<protein>
    <submittedName>
        <fullName evidence="1">Uncharacterized protein</fullName>
    </submittedName>
</protein>
<dbReference type="Proteomes" id="UP000288603">
    <property type="component" value="Unassembled WGS sequence"/>
</dbReference>
<evidence type="ECO:0000313" key="1">
    <source>
        <dbReference type="EMBL" id="RWZ67812.1"/>
    </source>
</evidence>
<comment type="caution">
    <text evidence="1">The sequence shown here is derived from an EMBL/GenBank/DDBJ whole genome shotgun (WGS) entry which is preliminary data.</text>
</comment>
<gene>
    <name evidence="1" type="ORF">ELQ92_00620</name>
</gene>
<keyword evidence="2" id="KW-1185">Reference proteome</keyword>
<dbReference type="AlphaFoldDB" id="A0A3S4AFW3"/>
<reference evidence="1 2" key="1">
    <citation type="submission" date="2018-12" db="EMBL/GenBank/DDBJ databases">
        <authorList>
            <person name="Li F."/>
        </authorList>
    </citation>
    <scope>NUCLEOTIDE SEQUENCE [LARGE SCALE GENOMIC DNA]</scope>
    <source>
        <strain evidence="1 2">8H24J-4-2</strain>
    </source>
</reference>
<accession>A0A3S4AFW3</accession>
<dbReference type="OrthoDB" id="4412570at2"/>